<dbReference type="EMBL" id="JAPDRN010000174">
    <property type="protein sequence ID" value="KAJ9616061.1"/>
    <property type="molecule type" value="Genomic_DNA"/>
</dbReference>
<gene>
    <name evidence="2" type="ORF">H2204_014168</name>
</gene>
<reference evidence="2" key="1">
    <citation type="submission" date="2022-10" db="EMBL/GenBank/DDBJ databases">
        <title>Culturing micro-colonial fungi from biological soil crusts in the Mojave desert and describing Neophaeococcomyces mojavensis, and introducing the new genera and species Taxawa tesnikishii.</title>
        <authorList>
            <person name="Kurbessoian T."/>
            <person name="Stajich J.E."/>
        </authorList>
    </citation>
    <scope>NUCLEOTIDE SEQUENCE</scope>
    <source>
        <strain evidence="2">TK_35</strain>
    </source>
</reference>
<accession>A0AA39CQC3</accession>
<protein>
    <recommendedName>
        <fullName evidence="3">DUF1176 domain-containing protein</fullName>
    </recommendedName>
</protein>
<organism evidence="2">
    <name type="scientific">Knufia peltigerae</name>
    <dbReference type="NCBI Taxonomy" id="1002370"/>
    <lineage>
        <taxon>Eukaryota</taxon>
        <taxon>Fungi</taxon>
        <taxon>Dikarya</taxon>
        <taxon>Ascomycota</taxon>
        <taxon>Pezizomycotina</taxon>
        <taxon>Eurotiomycetes</taxon>
        <taxon>Chaetothyriomycetidae</taxon>
        <taxon>Chaetothyriales</taxon>
        <taxon>Trichomeriaceae</taxon>
        <taxon>Knufia</taxon>
    </lineage>
</organism>
<evidence type="ECO:0000256" key="1">
    <source>
        <dbReference type="SAM" id="SignalP"/>
    </source>
</evidence>
<evidence type="ECO:0000313" key="2">
    <source>
        <dbReference type="EMBL" id="KAJ9616061.1"/>
    </source>
</evidence>
<comment type="caution">
    <text evidence="2">The sequence shown here is derived from an EMBL/GenBank/DDBJ whole genome shotgun (WGS) entry which is preliminary data.</text>
</comment>
<feature type="signal peptide" evidence="1">
    <location>
        <begin position="1"/>
        <end position="21"/>
    </location>
</feature>
<dbReference type="Pfam" id="PF06674">
    <property type="entry name" value="DUF1176"/>
    <property type="match status" value="1"/>
</dbReference>
<dbReference type="InterPro" id="IPR009560">
    <property type="entry name" value="DUF1176"/>
</dbReference>
<evidence type="ECO:0008006" key="3">
    <source>
        <dbReference type="Google" id="ProtNLM"/>
    </source>
</evidence>
<keyword evidence="1" id="KW-0732">Signal</keyword>
<feature type="chain" id="PRO_5041425423" description="DUF1176 domain-containing protein" evidence="1">
    <location>
        <begin position="22"/>
        <end position="351"/>
    </location>
</feature>
<name>A0AA39CQC3_9EURO</name>
<sequence length="351" mass="37072">MPMRYPLLPTLLALSWPLVAGAVDAPAGLYFQHHDWVVACDNTRTCRAAGYASGDDSTLSVLLTRKGGPDQAINGRVSLQPIDDQPQPKGVLHLRIQQRDLGVLAPAKEPGTYALSPTQTTAVLSALVRDGGITVVDAAGHAWPLSDKGAAAVLLKSDEFQGRVGTPGAVMRKGTADESSVPAAVAKPVVRKAATMSTPPDDPAFAKLAASPALRAALRATLKEPSCEGLLDADPDVSISNSPLQIQRLDAKHLLVNVPCWRAAYNTGDGYWVIGEKAPYQPQWVTSDAIDYGDGQIVASHKGRGLADCVSDETWTWDGTRFVATSAISGGLCRGVPGGTWELPTRVTVIR</sequence>
<proteinExistence type="predicted"/>
<dbReference type="AlphaFoldDB" id="A0AA39CQC3"/>